<evidence type="ECO:0000313" key="3">
    <source>
        <dbReference type="Proteomes" id="UP000034753"/>
    </source>
</evidence>
<accession>A0A0G0YX70</accession>
<feature type="transmembrane region" description="Helical" evidence="1">
    <location>
        <begin position="6"/>
        <end position="29"/>
    </location>
</feature>
<keyword evidence="1" id="KW-0472">Membrane</keyword>
<keyword evidence="1" id="KW-1133">Transmembrane helix</keyword>
<dbReference type="Pfam" id="PF14584">
    <property type="entry name" value="DUF4446"/>
    <property type="match status" value="1"/>
</dbReference>
<dbReference type="InterPro" id="IPR027981">
    <property type="entry name" value="DUF4446"/>
</dbReference>
<sequence>MYPAGGGSFFWLFVGLVLVWLAILSYLIWQERLFLKTLFPRSGKTFKDKLEEVLKEVEGLEEFKRDSLGSVQKVTLKRYNPYRDTGGDQSFSLALLDGNKNGVVITSLHSRSGTRVFAKSVKGGEEDGFRFSEEEKEVVENKQ</sequence>
<name>A0A0G0YX70_9BACT</name>
<keyword evidence="1" id="KW-0812">Transmembrane</keyword>
<evidence type="ECO:0000256" key="1">
    <source>
        <dbReference type="SAM" id="Phobius"/>
    </source>
</evidence>
<dbReference type="EMBL" id="LCBN01000003">
    <property type="protein sequence ID" value="KKS14281.1"/>
    <property type="molecule type" value="Genomic_DNA"/>
</dbReference>
<gene>
    <name evidence="2" type="ORF">UU67_C0003G0003</name>
</gene>
<dbReference type="Proteomes" id="UP000034753">
    <property type="component" value="Unassembled WGS sequence"/>
</dbReference>
<comment type="caution">
    <text evidence="2">The sequence shown here is derived from an EMBL/GenBank/DDBJ whole genome shotgun (WGS) entry which is preliminary data.</text>
</comment>
<proteinExistence type="predicted"/>
<evidence type="ECO:0008006" key="4">
    <source>
        <dbReference type="Google" id="ProtNLM"/>
    </source>
</evidence>
<evidence type="ECO:0000313" key="2">
    <source>
        <dbReference type="EMBL" id="KKS14281.1"/>
    </source>
</evidence>
<organism evidence="2 3">
    <name type="scientific">Candidatus Daviesbacteria bacterium GW2011_GWB1_41_5</name>
    <dbReference type="NCBI Taxonomy" id="1618429"/>
    <lineage>
        <taxon>Bacteria</taxon>
        <taxon>Candidatus Daviesiibacteriota</taxon>
    </lineage>
</organism>
<reference evidence="2 3" key="1">
    <citation type="journal article" date="2015" name="Nature">
        <title>rRNA introns, odd ribosomes, and small enigmatic genomes across a large radiation of phyla.</title>
        <authorList>
            <person name="Brown C.T."/>
            <person name="Hug L.A."/>
            <person name="Thomas B.C."/>
            <person name="Sharon I."/>
            <person name="Castelle C.J."/>
            <person name="Singh A."/>
            <person name="Wilkins M.J."/>
            <person name="Williams K.H."/>
            <person name="Banfield J.F."/>
        </authorList>
    </citation>
    <scope>NUCLEOTIDE SEQUENCE [LARGE SCALE GENOMIC DNA]</scope>
</reference>
<protein>
    <recommendedName>
        <fullName evidence="4">DUF4446 domain-containing protein</fullName>
    </recommendedName>
</protein>
<dbReference type="AlphaFoldDB" id="A0A0G0YX70"/>